<keyword evidence="4" id="KW-1185">Reference proteome</keyword>
<evidence type="ECO:0000313" key="2">
    <source>
        <dbReference type="EMBL" id="EEC10550.1"/>
    </source>
</evidence>
<feature type="non-terminal residue" evidence="2">
    <location>
        <position position="1"/>
    </location>
</feature>
<feature type="compositionally biased region" description="Pro residues" evidence="1">
    <location>
        <begin position="1"/>
        <end position="12"/>
    </location>
</feature>
<gene>
    <name evidence="2" type="ORF">IscW_ISCW008054</name>
</gene>
<feature type="compositionally biased region" description="Basic and acidic residues" evidence="1">
    <location>
        <begin position="43"/>
        <end position="54"/>
    </location>
</feature>
<evidence type="ECO:0000256" key="1">
    <source>
        <dbReference type="SAM" id="MobiDB-lite"/>
    </source>
</evidence>
<name>B7PVC8_IXOSC</name>
<dbReference type="HOGENOM" id="CLU_2596928_0_0_1"/>
<reference evidence="2 4" key="1">
    <citation type="submission" date="2008-03" db="EMBL/GenBank/DDBJ databases">
        <title>Annotation of Ixodes scapularis.</title>
        <authorList>
            <consortium name="Ixodes scapularis Genome Project Consortium"/>
            <person name="Caler E."/>
            <person name="Hannick L.I."/>
            <person name="Bidwell S."/>
            <person name="Joardar V."/>
            <person name="Thiagarajan M."/>
            <person name="Amedeo P."/>
            <person name="Galinsky K.J."/>
            <person name="Schobel S."/>
            <person name="Inman J."/>
            <person name="Hostetler J."/>
            <person name="Miller J."/>
            <person name="Hammond M."/>
            <person name="Megy K."/>
            <person name="Lawson D."/>
            <person name="Kodira C."/>
            <person name="Sutton G."/>
            <person name="Meyer J."/>
            <person name="Hill C.A."/>
            <person name="Birren B."/>
            <person name="Nene V."/>
            <person name="Collins F."/>
            <person name="Alarcon-Chaidez F."/>
            <person name="Wikel S."/>
            <person name="Strausberg R."/>
        </authorList>
    </citation>
    <scope>NUCLEOTIDE SEQUENCE [LARGE SCALE GENOMIC DNA]</scope>
    <source>
        <strain evidence="4">Wikel</strain>
        <strain evidence="2">Wikel colony</strain>
    </source>
</reference>
<feature type="compositionally biased region" description="Polar residues" evidence="1">
    <location>
        <begin position="26"/>
        <end position="36"/>
    </location>
</feature>
<evidence type="ECO:0000313" key="4">
    <source>
        <dbReference type="Proteomes" id="UP000001555"/>
    </source>
</evidence>
<organism>
    <name type="scientific">Ixodes scapularis</name>
    <name type="common">Black-legged tick</name>
    <name type="synonym">Deer tick</name>
    <dbReference type="NCBI Taxonomy" id="6945"/>
    <lineage>
        <taxon>Eukaryota</taxon>
        <taxon>Metazoa</taxon>
        <taxon>Ecdysozoa</taxon>
        <taxon>Arthropoda</taxon>
        <taxon>Chelicerata</taxon>
        <taxon>Arachnida</taxon>
        <taxon>Acari</taxon>
        <taxon>Parasitiformes</taxon>
        <taxon>Ixodida</taxon>
        <taxon>Ixodoidea</taxon>
        <taxon>Ixodidae</taxon>
        <taxon>Ixodinae</taxon>
        <taxon>Ixodes</taxon>
    </lineage>
</organism>
<proteinExistence type="predicted"/>
<accession>B7PVC8</accession>
<dbReference type="VEuPathDB" id="VectorBase:ISCW008054"/>
<reference evidence="3" key="2">
    <citation type="submission" date="2020-05" db="UniProtKB">
        <authorList>
            <consortium name="EnsemblMetazoa"/>
        </authorList>
    </citation>
    <scope>IDENTIFICATION</scope>
    <source>
        <strain evidence="3">wikel</strain>
    </source>
</reference>
<dbReference type="InParanoid" id="B7PVC8"/>
<protein>
    <submittedName>
        <fullName evidence="2 3">Uncharacterized protein</fullName>
    </submittedName>
</protein>
<dbReference type="PaxDb" id="6945-B7PVC8"/>
<dbReference type="EMBL" id="DS799054">
    <property type="protein sequence ID" value="EEC10550.1"/>
    <property type="molecule type" value="Genomic_DNA"/>
</dbReference>
<dbReference type="AlphaFoldDB" id="B7PVC8"/>
<dbReference type="VEuPathDB" id="VectorBase:ISCI008054"/>
<dbReference type="EnsemblMetazoa" id="ISCW008054-RA">
    <property type="protein sequence ID" value="ISCW008054-PA"/>
    <property type="gene ID" value="ISCW008054"/>
</dbReference>
<dbReference type="Proteomes" id="UP000001555">
    <property type="component" value="Unassembled WGS sequence"/>
</dbReference>
<evidence type="ECO:0000313" key="3">
    <source>
        <dbReference type="EnsemblMetazoa" id="ISCW008054-PA"/>
    </source>
</evidence>
<feature type="non-terminal residue" evidence="2">
    <location>
        <position position="80"/>
    </location>
</feature>
<feature type="region of interest" description="Disordered" evidence="1">
    <location>
        <begin position="1"/>
        <end position="80"/>
    </location>
</feature>
<dbReference type="EMBL" id="ABJB010974291">
    <property type="status" value="NOT_ANNOTATED_CDS"/>
    <property type="molecule type" value="Genomic_DNA"/>
</dbReference>
<sequence>KKIPTPPFPPPPKNKKKKSSFDAPCHSSSNCRPSSGRTKRSWHVHEISQSREHVASSAQIVSPRGENDGNRPKNSNKARS</sequence>